<dbReference type="CDD" id="cd00268">
    <property type="entry name" value="DEADc"/>
    <property type="match status" value="1"/>
</dbReference>
<evidence type="ECO:0000256" key="5">
    <source>
        <dbReference type="ARBA" id="ARBA00022741"/>
    </source>
</evidence>
<evidence type="ECO:0000256" key="11">
    <source>
        <dbReference type="RuleBase" id="RU000492"/>
    </source>
</evidence>
<dbReference type="InterPro" id="IPR011545">
    <property type="entry name" value="DEAD/DEAH_box_helicase_dom"/>
</dbReference>
<dbReference type="GO" id="GO:0005524">
    <property type="term" value="F:ATP binding"/>
    <property type="evidence" value="ECO:0007669"/>
    <property type="project" value="UniProtKB-KW"/>
</dbReference>
<name>A0AAE0LC39_9CHLO</name>
<dbReference type="Gene3D" id="3.40.50.300">
    <property type="entry name" value="P-loop containing nucleotide triphosphate hydrolases"/>
    <property type="match status" value="1"/>
</dbReference>
<gene>
    <name evidence="14" type="ORF">CYMTET_12775</name>
</gene>
<reference evidence="14 15" key="1">
    <citation type="journal article" date="2015" name="Genome Biol. Evol.">
        <title>Comparative Genomics of a Bacterivorous Green Alga Reveals Evolutionary Causalities and Consequences of Phago-Mixotrophic Mode of Nutrition.</title>
        <authorList>
            <person name="Burns J.A."/>
            <person name="Paasch A."/>
            <person name="Narechania A."/>
            <person name="Kim E."/>
        </authorList>
    </citation>
    <scope>NUCLEOTIDE SEQUENCE [LARGE SCALE GENOMIC DNA]</scope>
    <source>
        <strain evidence="14 15">PLY_AMNH</strain>
    </source>
</reference>
<comment type="function">
    <text evidence="10">ATP-dependent RNA helicase required for 60S ribosomal subunit synthesis. Involved in efficient pre-rRNA processing, predominantly at site A3, which is necessary for the normal formation of 25S and 5.8S rRNAs.</text>
</comment>
<keyword evidence="8 11" id="KW-0067">ATP-binding</keyword>
<dbReference type="AlphaFoldDB" id="A0AAE0LC39"/>
<evidence type="ECO:0000256" key="7">
    <source>
        <dbReference type="ARBA" id="ARBA00022806"/>
    </source>
</evidence>
<evidence type="ECO:0000256" key="8">
    <source>
        <dbReference type="ARBA" id="ARBA00022840"/>
    </source>
</evidence>
<dbReference type="Pfam" id="PF00270">
    <property type="entry name" value="DEAD"/>
    <property type="match status" value="1"/>
</dbReference>
<keyword evidence="15" id="KW-1185">Reference proteome</keyword>
<evidence type="ECO:0000313" key="15">
    <source>
        <dbReference type="Proteomes" id="UP001190700"/>
    </source>
</evidence>
<comment type="subcellular location">
    <subcellularLocation>
        <location evidence="1">Nucleus</location>
        <location evidence="1">Nucleolus</location>
    </subcellularLocation>
</comment>
<dbReference type="InterPro" id="IPR027417">
    <property type="entry name" value="P-loop_NTPase"/>
</dbReference>
<evidence type="ECO:0000256" key="6">
    <source>
        <dbReference type="ARBA" id="ARBA00022801"/>
    </source>
</evidence>
<keyword evidence="9" id="KW-0539">Nucleus</keyword>
<sequence length="710" mass="75760">MSLVTESFQFSFCFSIVFNIPASGKHLSSQSLACAALTSSRTGTETSFREGRGLPVQAFMITDRDLDALPTDHEAQKKQATKKSSAAAASRFAAMQAALMLDDDSAGEDDEDEEDETSDEDEVAQEVERPLVEVDSDSEEEETATINAETDSKFDKLSLGITNAAETGVDDCAREPSKEEAARKFRELNGVRVIELCSALGDFEERATEDLPHPSPQEIVHTPVLTFEELKDRRLLASFGRDVSGTVNAQLVDACLAVVGDVAPAGTRPRPTAVQAECWGALLHPPPPDETVYEDGAIGTCMPSSAGPLALSPQVPVGRDLIAISCTGSGKTLAFLLPAVLAVQQAVKFEGDVTSSVSDSLEVLPTGARPDTECRAQKSPGSITRPSALVLAPTRELCQQISAVARAISDVLHRGTPAEGEGAGLRPATGAPQDPLPSRQLSVFCVVGGGDVAPQRERLLAEQPQLIVATVGRLLTLCGELPASTRARQQTPVAQEQASTREEEETQAVCRLCEVRILVLDEADKLLDLGFEEDLTAVLRLIATTSEGSHRSFLDPQVHPRTLMLSATWSPAMQLLARDVLAPGAIHITVGAASQEGRLDPNLEGDGRTVAATVTQRVEVLRGKGAPRVRRLLEILASIASSDVEHGAGERVLVFVVYKKEARDLAKGVLLCVVDSGLWGRFGRLPSNGDGTLLLQVVVHYAKTGLYRGF</sequence>
<dbReference type="Proteomes" id="UP001190700">
    <property type="component" value="Unassembled WGS sequence"/>
</dbReference>
<dbReference type="InterPro" id="IPR014001">
    <property type="entry name" value="Helicase_ATP-bd"/>
</dbReference>
<keyword evidence="7 11" id="KW-0347">Helicase</keyword>
<protein>
    <recommendedName>
        <fullName evidence="13">Helicase ATP-binding domain-containing protein</fullName>
    </recommendedName>
</protein>
<dbReference type="PROSITE" id="PS00039">
    <property type="entry name" value="DEAD_ATP_HELICASE"/>
    <property type="match status" value="1"/>
</dbReference>
<evidence type="ECO:0000259" key="13">
    <source>
        <dbReference type="PROSITE" id="PS51192"/>
    </source>
</evidence>
<evidence type="ECO:0000256" key="9">
    <source>
        <dbReference type="ARBA" id="ARBA00023242"/>
    </source>
</evidence>
<dbReference type="GO" id="GO:0003676">
    <property type="term" value="F:nucleic acid binding"/>
    <property type="evidence" value="ECO:0007669"/>
    <property type="project" value="InterPro"/>
</dbReference>
<dbReference type="PROSITE" id="PS51192">
    <property type="entry name" value="HELICASE_ATP_BIND_1"/>
    <property type="match status" value="1"/>
</dbReference>
<keyword evidence="6 11" id="KW-0378">Hydrolase</keyword>
<feature type="domain" description="Helicase ATP-binding" evidence="13">
    <location>
        <begin position="312"/>
        <end position="587"/>
    </location>
</feature>
<organism evidence="14 15">
    <name type="scientific">Cymbomonas tetramitiformis</name>
    <dbReference type="NCBI Taxonomy" id="36881"/>
    <lineage>
        <taxon>Eukaryota</taxon>
        <taxon>Viridiplantae</taxon>
        <taxon>Chlorophyta</taxon>
        <taxon>Pyramimonadophyceae</taxon>
        <taxon>Pyramimonadales</taxon>
        <taxon>Pyramimonadaceae</taxon>
        <taxon>Cymbomonas</taxon>
    </lineage>
</organism>
<keyword evidence="4" id="KW-0698">rRNA processing</keyword>
<comment type="similarity">
    <text evidence="2">Belongs to the DEAD box helicase family. DDX5/DBP2 subfamily.</text>
</comment>
<feature type="region of interest" description="Disordered" evidence="12">
    <location>
        <begin position="104"/>
        <end position="151"/>
    </location>
</feature>
<comment type="caution">
    <text evidence="14">The sequence shown here is derived from an EMBL/GenBank/DDBJ whole genome shotgun (WGS) entry which is preliminary data.</text>
</comment>
<dbReference type="InterPro" id="IPR044742">
    <property type="entry name" value="DEAD/DEAH_RhlB"/>
</dbReference>
<evidence type="ECO:0000256" key="12">
    <source>
        <dbReference type="SAM" id="MobiDB-lite"/>
    </source>
</evidence>
<dbReference type="GO" id="GO:0004386">
    <property type="term" value="F:helicase activity"/>
    <property type="evidence" value="ECO:0007669"/>
    <property type="project" value="UniProtKB-KW"/>
</dbReference>
<evidence type="ECO:0000256" key="3">
    <source>
        <dbReference type="ARBA" id="ARBA00022517"/>
    </source>
</evidence>
<keyword evidence="5 11" id="KW-0547">Nucleotide-binding</keyword>
<dbReference type="EMBL" id="LGRX02005006">
    <property type="protein sequence ID" value="KAK3279335.1"/>
    <property type="molecule type" value="Genomic_DNA"/>
</dbReference>
<proteinExistence type="inferred from homology"/>
<evidence type="ECO:0000313" key="14">
    <source>
        <dbReference type="EMBL" id="KAK3279335.1"/>
    </source>
</evidence>
<dbReference type="InterPro" id="IPR000629">
    <property type="entry name" value="RNA-helicase_DEAD-box_CS"/>
</dbReference>
<dbReference type="PANTHER" id="PTHR47958">
    <property type="entry name" value="ATP-DEPENDENT RNA HELICASE DBP3"/>
    <property type="match status" value="1"/>
</dbReference>
<feature type="compositionally biased region" description="Acidic residues" evidence="12">
    <location>
        <begin position="134"/>
        <end position="143"/>
    </location>
</feature>
<accession>A0AAE0LC39</accession>
<evidence type="ECO:0000256" key="1">
    <source>
        <dbReference type="ARBA" id="ARBA00004604"/>
    </source>
</evidence>
<evidence type="ECO:0000256" key="2">
    <source>
        <dbReference type="ARBA" id="ARBA00009334"/>
    </source>
</evidence>
<keyword evidence="3" id="KW-0690">Ribosome biogenesis</keyword>
<dbReference type="SUPFAM" id="SSF52540">
    <property type="entry name" value="P-loop containing nucleoside triphosphate hydrolases"/>
    <property type="match status" value="1"/>
</dbReference>
<feature type="compositionally biased region" description="Acidic residues" evidence="12">
    <location>
        <begin position="104"/>
        <end position="125"/>
    </location>
</feature>
<evidence type="ECO:0000256" key="10">
    <source>
        <dbReference type="ARBA" id="ARBA00037449"/>
    </source>
</evidence>
<dbReference type="SMART" id="SM00487">
    <property type="entry name" value="DEXDc"/>
    <property type="match status" value="1"/>
</dbReference>
<evidence type="ECO:0000256" key="4">
    <source>
        <dbReference type="ARBA" id="ARBA00022552"/>
    </source>
</evidence>
<dbReference type="GO" id="GO:0016787">
    <property type="term" value="F:hydrolase activity"/>
    <property type="evidence" value="ECO:0007669"/>
    <property type="project" value="UniProtKB-KW"/>
</dbReference>